<evidence type="ECO:0000256" key="4">
    <source>
        <dbReference type="ARBA" id="ARBA00023179"/>
    </source>
</evidence>
<keyword evidence="9" id="KW-1185">Reference proteome</keyword>
<sequence length="200" mass="22599">MSNKKSIPRRMSAVPSSDTSKVKKNAKGGVLVTEEEIASAFEFFDLDQTGKITLSNLKKRLGVFYKNMPNKEFRFLMNNKSEMTVQDLQDLLTDNEIQNFDPVAEAFKVYDPHSMGYVDSEILRNIFQSLGFGDISDEDLSILVETGDVDKDGRVSLADFRNMLEGPQAVEQVEEEKKEKEEEKKPEETNKEEGTEEAAA</sequence>
<evidence type="ECO:0000256" key="3">
    <source>
        <dbReference type="ARBA" id="ARBA00022837"/>
    </source>
</evidence>
<dbReference type="PROSITE" id="PS00018">
    <property type="entry name" value="EF_HAND_1"/>
    <property type="match status" value="1"/>
</dbReference>
<keyword evidence="4" id="KW-0514">Muscle protein</keyword>
<dbReference type="AlphaFoldDB" id="A0A9W7BFG0"/>
<feature type="region of interest" description="Disordered" evidence="6">
    <location>
        <begin position="164"/>
        <end position="200"/>
    </location>
</feature>
<evidence type="ECO:0000256" key="6">
    <source>
        <dbReference type="SAM" id="MobiDB-lite"/>
    </source>
</evidence>
<accession>A0A9W7BFG0</accession>
<protein>
    <recommendedName>
        <fullName evidence="7">EF-hand domain-containing protein</fullName>
    </recommendedName>
</protein>
<name>A0A9W7BFG0_9STRA</name>
<dbReference type="SUPFAM" id="SSF47473">
    <property type="entry name" value="EF-hand"/>
    <property type="match status" value="1"/>
</dbReference>
<dbReference type="InterPro" id="IPR002048">
    <property type="entry name" value="EF_hand_dom"/>
</dbReference>
<comment type="caution">
    <text evidence="8">The sequence shown here is derived from an EMBL/GenBank/DDBJ whole genome shotgun (WGS) entry which is preliminary data.</text>
</comment>
<dbReference type="EMBL" id="BRXY01000321">
    <property type="protein sequence ID" value="GMH86925.1"/>
    <property type="molecule type" value="Genomic_DNA"/>
</dbReference>
<keyword evidence="2" id="KW-0677">Repeat</keyword>
<evidence type="ECO:0000313" key="9">
    <source>
        <dbReference type="Proteomes" id="UP001165085"/>
    </source>
</evidence>
<dbReference type="OrthoDB" id="26525at2759"/>
<evidence type="ECO:0000259" key="7">
    <source>
        <dbReference type="PROSITE" id="PS50222"/>
    </source>
</evidence>
<dbReference type="Pfam" id="PF13499">
    <property type="entry name" value="EF-hand_7"/>
    <property type="match status" value="1"/>
</dbReference>
<evidence type="ECO:0000256" key="5">
    <source>
        <dbReference type="ARBA" id="ARBA00038202"/>
    </source>
</evidence>
<dbReference type="PANTHER" id="PTHR23048:SF46">
    <property type="entry name" value="TROPONIN C-LIKE ISOFORM X1"/>
    <property type="match status" value="1"/>
</dbReference>
<dbReference type="GO" id="GO:0005509">
    <property type="term" value="F:calcium ion binding"/>
    <property type="evidence" value="ECO:0007669"/>
    <property type="project" value="InterPro"/>
</dbReference>
<feature type="compositionally biased region" description="Basic and acidic residues" evidence="6">
    <location>
        <begin position="175"/>
        <end position="193"/>
    </location>
</feature>
<feature type="region of interest" description="Disordered" evidence="6">
    <location>
        <begin position="1"/>
        <end position="25"/>
    </location>
</feature>
<dbReference type="PROSITE" id="PS50222">
    <property type="entry name" value="EF_HAND_2"/>
    <property type="match status" value="1"/>
</dbReference>
<evidence type="ECO:0000256" key="2">
    <source>
        <dbReference type="ARBA" id="ARBA00022737"/>
    </source>
</evidence>
<feature type="domain" description="EF-hand" evidence="7">
    <location>
        <begin position="32"/>
        <end position="67"/>
    </location>
</feature>
<dbReference type="InterPro" id="IPR011992">
    <property type="entry name" value="EF-hand-dom_pair"/>
</dbReference>
<dbReference type="InterPro" id="IPR050230">
    <property type="entry name" value="CALM/Myosin/TropC-like"/>
</dbReference>
<organism evidence="8 9">
    <name type="scientific">Triparma strigata</name>
    <dbReference type="NCBI Taxonomy" id="1606541"/>
    <lineage>
        <taxon>Eukaryota</taxon>
        <taxon>Sar</taxon>
        <taxon>Stramenopiles</taxon>
        <taxon>Ochrophyta</taxon>
        <taxon>Bolidophyceae</taxon>
        <taxon>Parmales</taxon>
        <taxon>Triparmaceae</taxon>
        <taxon>Triparma</taxon>
    </lineage>
</organism>
<evidence type="ECO:0000256" key="1">
    <source>
        <dbReference type="ARBA" id="ARBA00022723"/>
    </source>
</evidence>
<proteinExistence type="inferred from homology"/>
<dbReference type="Pfam" id="PF13833">
    <property type="entry name" value="EF-hand_8"/>
    <property type="match status" value="1"/>
</dbReference>
<reference evidence="9" key="1">
    <citation type="journal article" date="2023" name="Commun. Biol.">
        <title>Genome analysis of Parmales, the sister group of diatoms, reveals the evolutionary specialization of diatoms from phago-mixotrophs to photoautotrophs.</title>
        <authorList>
            <person name="Ban H."/>
            <person name="Sato S."/>
            <person name="Yoshikawa S."/>
            <person name="Yamada K."/>
            <person name="Nakamura Y."/>
            <person name="Ichinomiya M."/>
            <person name="Sato N."/>
            <person name="Blanc-Mathieu R."/>
            <person name="Endo H."/>
            <person name="Kuwata A."/>
            <person name="Ogata H."/>
        </authorList>
    </citation>
    <scope>NUCLEOTIDE SEQUENCE [LARGE SCALE GENOMIC DNA]</scope>
    <source>
        <strain evidence="9">NIES 3701</strain>
    </source>
</reference>
<dbReference type="Gene3D" id="1.10.238.10">
    <property type="entry name" value="EF-hand"/>
    <property type="match status" value="2"/>
</dbReference>
<comment type="similarity">
    <text evidence="5">Belongs to the troponin C family.</text>
</comment>
<dbReference type="PANTHER" id="PTHR23048">
    <property type="entry name" value="MYOSIN LIGHT CHAIN 1, 3"/>
    <property type="match status" value="1"/>
</dbReference>
<dbReference type="Proteomes" id="UP001165085">
    <property type="component" value="Unassembled WGS sequence"/>
</dbReference>
<evidence type="ECO:0000313" key="8">
    <source>
        <dbReference type="EMBL" id="GMH86925.1"/>
    </source>
</evidence>
<dbReference type="InterPro" id="IPR018247">
    <property type="entry name" value="EF_Hand_1_Ca_BS"/>
</dbReference>
<dbReference type="GO" id="GO:0016460">
    <property type="term" value="C:myosin II complex"/>
    <property type="evidence" value="ECO:0007669"/>
    <property type="project" value="TreeGrafter"/>
</dbReference>
<keyword evidence="3" id="KW-0106">Calcium</keyword>
<keyword evidence="1" id="KW-0479">Metal-binding</keyword>
<gene>
    <name evidence="8" type="ORF">TrST_g4845</name>
</gene>